<dbReference type="Proteomes" id="UP000886611">
    <property type="component" value="Unassembled WGS sequence"/>
</dbReference>
<protein>
    <submittedName>
        <fullName evidence="2">DTHD1 protein</fullName>
    </submittedName>
</protein>
<dbReference type="AlphaFoldDB" id="A0A8X8BPK0"/>
<dbReference type="InterPro" id="IPR000488">
    <property type="entry name" value="Death_dom"/>
</dbReference>
<dbReference type="SUPFAM" id="SSF47986">
    <property type="entry name" value="DEATH domain"/>
    <property type="match status" value="1"/>
</dbReference>
<gene>
    <name evidence="2" type="primary">Dthd1</name>
    <name evidence="2" type="ORF">GTO96_0016687</name>
</gene>
<dbReference type="GO" id="GO:0007165">
    <property type="term" value="P:signal transduction"/>
    <property type="evidence" value="ECO:0007669"/>
    <property type="project" value="InterPro"/>
</dbReference>
<evidence type="ECO:0000313" key="2">
    <source>
        <dbReference type="EMBL" id="KAG2465688.1"/>
    </source>
</evidence>
<evidence type="ECO:0000259" key="1">
    <source>
        <dbReference type="PROSITE" id="PS50017"/>
    </source>
</evidence>
<dbReference type="Gene3D" id="1.10.533.10">
    <property type="entry name" value="Death Domain, Fas"/>
    <property type="match status" value="1"/>
</dbReference>
<dbReference type="PROSITE" id="PS50017">
    <property type="entry name" value="DEATH_DOMAIN"/>
    <property type="match status" value="1"/>
</dbReference>
<organism evidence="2 3">
    <name type="scientific">Polypterus senegalus</name>
    <name type="common">Senegal bichir</name>
    <dbReference type="NCBI Taxonomy" id="55291"/>
    <lineage>
        <taxon>Eukaryota</taxon>
        <taxon>Metazoa</taxon>
        <taxon>Chordata</taxon>
        <taxon>Craniata</taxon>
        <taxon>Vertebrata</taxon>
        <taxon>Euteleostomi</taxon>
        <taxon>Actinopterygii</taxon>
        <taxon>Polypteriformes</taxon>
        <taxon>Polypteridae</taxon>
        <taxon>Polypterus</taxon>
    </lineage>
</organism>
<name>A0A8X8BPK0_POLSE</name>
<dbReference type="EMBL" id="JAATIS010001721">
    <property type="protein sequence ID" value="KAG2465688.1"/>
    <property type="molecule type" value="Genomic_DNA"/>
</dbReference>
<dbReference type="PANTHER" id="PTHR28336">
    <property type="entry name" value="BA1-643"/>
    <property type="match status" value="1"/>
</dbReference>
<evidence type="ECO:0000313" key="3">
    <source>
        <dbReference type="Proteomes" id="UP000886611"/>
    </source>
</evidence>
<accession>A0A8X8BPK0</accession>
<feature type="domain" description="Death" evidence="1">
    <location>
        <begin position="103"/>
        <end position="170"/>
    </location>
</feature>
<dbReference type="Pfam" id="PF00531">
    <property type="entry name" value="Death"/>
    <property type="match status" value="1"/>
</dbReference>
<feature type="non-terminal residue" evidence="2">
    <location>
        <position position="180"/>
    </location>
</feature>
<sequence length="180" mass="20546">MNLYLKELDEFGNYSSPHYKGTVLVYKLTKEDIKKFGDKCTSALKNVNQNPLCKLALTLPKRERIISRPASAKSTLTDPSEPLSDALLHWLSGELSEEDAALLVTCLRIRRSSIQLVKLKVPENLTDQIYELLAIWRKSLPKCADKITLLSRNLSKCGRDDLVKDLQLKDRINRFSNQEE</sequence>
<dbReference type="PANTHER" id="PTHR28336:SF4">
    <property type="entry name" value="DEATH DOMAIN-CONTAINING PROTEIN 1"/>
    <property type="match status" value="1"/>
</dbReference>
<keyword evidence="3" id="KW-1185">Reference proteome</keyword>
<feature type="non-terminal residue" evidence="2">
    <location>
        <position position="1"/>
    </location>
</feature>
<dbReference type="InterPro" id="IPR011029">
    <property type="entry name" value="DEATH-like_dom_sf"/>
</dbReference>
<reference evidence="2 3" key="1">
    <citation type="journal article" date="2021" name="Cell">
        <title>Tracing the genetic footprints of vertebrate landing in non-teleost ray-finned fishes.</title>
        <authorList>
            <person name="Bi X."/>
            <person name="Wang K."/>
            <person name="Yang L."/>
            <person name="Pan H."/>
            <person name="Jiang H."/>
            <person name="Wei Q."/>
            <person name="Fang M."/>
            <person name="Yu H."/>
            <person name="Zhu C."/>
            <person name="Cai Y."/>
            <person name="He Y."/>
            <person name="Gan X."/>
            <person name="Zeng H."/>
            <person name="Yu D."/>
            <person name="Zhu Y."/>
            <person name="Jiang H."/>
            <person name="Qiu Q."/>
            <person name="Yang H."/>
            <person name="Zhang Y.E."/>
            <person name="Wang W."/>
            <person name="Zhu M."/>
            <person name="He S."/>
            <person name="Zhang G."/>
        </authorList>
    </citation>
    <scope>NUCLEOTIDE SEQUENCE [LARGE SCALE GENOMIC DNA]</scope>
    <source>
        <strain evidence="2">Bchr_013</strain>
    </source>
</reference>
<comment type="caution">
    <text evidence="2">The sequence shown here is derived from an EMBL/GenBank/DDBJ whole genome shotgun (WGS) entry which is preliminary data.</text>
</comment>
<proteinExistence type="predicted"/>